<sequence>MPVVSLTSALVLVSSLAAFFAIRDYQRRRGLPYPPGPRSLPLIGNLLDIPKKFPWLSFTRLSEKHGDVLSFHVFGKVIVVLNSFKASKDLLERRCDIYSDRPVIPIIDMMKWEWIVGFSRNTESWHLARKLLDRSLRPATIAVYRPLLQTKAHDLLTRVLANPDELEAHLNHLSGSLILAVGYGYEVKESNDRKVNAAVKLVHLAGETAAPGALLVNDLPFLRYIPEWLPWFSYKPLARQGYDIGQEVLHRPMEFVRETILNGTAQPSLALENLQETEKLEEPEREKAEAVIARALGSMYLAGTDTTSSSLMSFFVAALLRPEIQTMAQEELDAVTRRERLPTFEDRPRLPFVDAICQEVIRWRPVTPLGLPHLSSEDDVYEGLFIPKGAMVIPNAWCDIYPMLFYSASTFYRAILHDPDMYPEPDTFKPERFINPNGSLREDPVVTSIFGFGKRICPGRHLVDDMLFIAIASLLSVFDIKKGANGTDGGPDMYPFTGTGLSIPCPFTHSTIPRDRRAEELITASAKAQ</sequence>
<dbReference type="GO" id="GO:0020037">
    <property type="term" value="F:heme binding"/>
    <property type="evidence" value="ECO:0007669"/>
    <property type="project" value="InterPro"/>
</dbReference>
<evidence type="ECO:0000256" key="10">
    <source>
        <dbReference type="RuleBase" id="RU000461"/>
    </source>
</evidence>
<evidence type="ECO:0000256" key="8">
    <source>
        <dbReference type="ARBA" id="ARBA00023033"/>
    </source>
</evidence>
<evidence type="ECO:0000313" key="12">
    <source>
        <dbReference type="Proteomes" id="UP000759537"/>
    </source>
</evidence>
<dbReference type="GO" id="GO:0016705">
    <property type="term" value="F:oxidoreductase activity, acting on paired donors, with incorporation or reduction of molecular oxygen"/>
    <property type="evidence" value="ECO:0007669"/>
    <property type="project" value="InterPro"/>
</dbReference>
<dbReference type="InterPro" id="IPR002401">
    <property type="entry name" value="Cyt_P450_E_grp-I"/>
</dbReference>
<dbReference type="GO" id="GO:0004497">
    <property type="term" value="F:monooxygenase activity"/>
    <property type="evidence" value="ECO:0007669"/>
    <property type="project" value="UniProtKB-KW"/>
</dbReference>
<accession>A0A9P5N1D7</accession>
<evidence type="ECO:0000256" key="3">
    <source>
        <dbReference type="ARBA" id="ARBA00010617"/>
    </source>
</evidence>
<keyword evidence="6 10" id="KW-0560">Oxidoreductase</keyword>
<evidence type="ECO:0000256" key="6">
    <source>
        <dbReference type="ARBA" id="ARBA00023002"/>
    </source>
</evidence>
<dbReference type="InterPro" id="IPR017972">
    <property type="entry name" value="Cyt_P450_CS"/>
</dbReference>
<dbReference type="CDD" id="cd11065">
    <property type="entry name" value="CYP64-like"/>
    <property type="match status" value="1"/>
</dbReference>
<dbReference type="InterPro" id="IPR001128">
    <property type="entry name" value="Cyt_P450"/>
</dbReference>
<evidence type="ECO:0000313" key="11">
    <source>
        <dbReference type="EMBL" id="KAF8483894.1"/>
    </source>
</evidence>
<evidence type="ECO:0000256" key="9">
    <source>
        <dbReference type="PIRSR" id="PIRSR602401-1"/>
    </source>
</evidence>
<name>A0A9P5N1D7_9AGAM</name>
<keyword evidence="8 10" id="KW-0503">Monooxygenase</keyword>
<keyword evidence="4 9" id="KW-0349">Heme</keyword>
<dbReference type="InterPro" id="IPR050364">
    <property type="entry name" value="Cytochrome_P450_fung"/>
</dbReference>
<dbReference type="SUPFAM" id="SSF48264">
    <property type="entry name" value="Cytochrome P450"/>
    <property type="match status" value="1"/>
</dbReference>
<evidence type="ECO:0000256" key="4">
    <source>
        <dbReference type="ARBA" id="ARBA00022617"/>
    </source>
</evidence>
<reference evidence="11" key="2">
    <citation type="journal article" date="2020" name="Nat. Commun.">
        <title>Large-scale genome sequencing of mycorrhizal fungi provides insights into the early evolution of symbiotic traits.</title>
        <authorList>
            <person name="Miyauchi S."/>
            <person name="Kiss E."/>
            <person name="Kuo A."/>
            <person name="Drula E."/>
            <person name="Kohler A."/>
            <person name="Sanchez-Garcia M."/>
            <person name="Morin E."/>
            <person name="Andreopoulos B."/>
            <person name="Barry K.W."/>
            <person name="Bonito G."/>
            <person name="Buee M."/>
            <person name="Carver A."/>
            <person name="Chen C."/>
            <person name="Cichocki N."/>
            <person name="Clum A."/>
            <person name="Culley D."/>
            <person name="Crous P.W."/>
            <person name="Fauchery L."/>
            <person name="Girlanda M."/>
            <person name="Hayes R.D."/>
            <person name="Keri Z."/>
            <person name="LaButti K."/>
            <person name="Lipzen A."/>
            <person name="Lombard V."/>
            <person name="Magnuson J."/>
            <person name="Maillard F."/>
            <person name="Murat C."/>
            <person name="Nolan M."/>
            <person name="Ohm R.A."/>
            <person name="Pangilinan J."/>
            <person name="Pereira M.F."/>
            <person name="Perotto S."/>
            <person name="Peter M."/>
            <person name="Pfister S."/>
            <person name="Riley R."/>
            <person name="Sitrit Y."/>
            <person name="Stielow J.B."/>
            <person name="Szollosi G."/>
            <person name="Zifcakova L."/>
            <person name="Stursova M."/>
            <person name="Spatafora J.W."/>
            <person name="Tedersoo L."/>
            <person name="Vaario L.M."/>
            <person name="Yamada A."/>
            <person name="Yan M."/>
            <person name="Wang P."/>
            <person name="Xu J."/>
            <person name="Bruns T."/>
            <person name="Baldrian P."/>
            <person name="Vilgalys R."/>
            <person name="Dunand C."/>
            <person name="Henrissat B."/>
            <person name="Grigoriev I.V."/>
            <person name="Hibbett D."/>
            <person name="Nagy L.G."/>
            <person name="Martin F.M."/>
        </authorList>
    </citation>
    <scope>NUCLEOTIDE SEQUENCE</scope>
    <source>
        <strain evidence="11">Prilba</strain>
    </source>
</reference>
<protein>
    <submittedName>
        <fullName evidence="11">Cytochrome P450</fullName>
    </submittedName>
</protein>
<comment type="similarity">
    <text evidence="3 10">Belongs to the cytochrome P450 family.</text>
</comment>
<dbReference type="Pfam" id="PF00067">
    <property type="entry name" value="p450"/>
    <property type="match status" value="1"/>
</dbReference>
<feature type="binding site" description="axial binding residue" evidence="9">
    <location>
        <position position="457"/>
    </location>
    <ligand>
        <name>heme</name>
        <dbReference type="ChEBI" id="CHEBI:30413"/>
    </ligand>
    <ligandPart>
        <name>Fe</name>
        <dbReference type="ChEBI" id="CHEBI:18248"/>
    </ligandPart>
</feature>
<evidence type="ECO:0000256" key="1">
    <source>
        <dbReference type="ARBA" id="ARBA00001971"/>
    </source>
</evidence>
<dbReference type="Proteomes" id="UP000759537">
    <property type="component" value="Unassembled WGS sequence"/>
</dbReference>
<dbReference type="PRINTS" id="PR00463">
    <property type="entry name" value="EP450I"/>
</dbReference>
<comment type="cofactor">
    <cofactor evidence="1 9">
        <name>heme</name>
        <dbReference type="ChEBI" id="CHEBI:30413"/>
    </cofactor>
</comment>
<comment type="caution">
    <text evidence="11">The sequence shown here is derived from an EMBL/GenBank/DDBJ whole genome shotgun (WGS) entry which is preliminary data.</text>
</comment>
<dbReference type="AlphaFoldDB" id="A0A9P5N1D7"/>
<evidence type="ECO:0000256" key="5">
    <source>
        <dbReference type="ARBA" id="ARBA00022723"/>
    </source>
</evidence>
<dbReference type="EMBL" id="WHVB01000004">
    <property type="protein sequence ID" value="KAF8483894.1"/>
    <property type="molecule type" value="Genomic_DNA"/>
</dbReference>
<keyword evidence="12" id="KW-1185">Reference proteome</keyword>
<keyword evidence="7 9" id="KW-0408">Iron</keyword>
<organism evidence="11 12">
    <name type="scientific">Russula ochroleuca</name>
    <dbReference type="NCBI Taxonomy" id="152965"/>
    <lineage>
        <taxon>Eukaryota</taxon>
        <taxon>Fungi</taxon>
        <taxon>Dikarya</taxon>
        <taxon>Basidiomycota</taxon>
        <taxon>Agaricomycotina</taxon>
        <taxon>Agaricomycetes</taxon>
        <taxon>Russulales</taxon>
        <taxon>Russulaceae</taxon>
        <taxon>Russula</taxon>
    </lineage>
</organism>
<gene>
    <name evidence="11" type="ORF">DFH94DRAFT_690353</name>
</gene>
<comment type="pathway">
    <text evidence="2">Secondary metabolite biosynthesis.</text>
</comment>
<dbReference type="Gene3D" id="1.10.630.10">
    <property type="entry name" value="Cytochrome P450"/>
    <property type="match status" value="1"/>
</dbReference>
<reference evidence="11" key="1">
    <citation type="submission" date="2019-10" db="EMBL/GenBank/DDBJ databases">
        <authorList>
            <consortium name="DOE Joint Genome Institute"/>
            <person name="Kuo A."/>
            <person name="Miyauchi S."/>
            <person name="Kiss E."/>
            <person name="Drula E."/>
            <person name="Kohler A."/>
            <person name="Sanchez-Garcia M."/>
            <person name="Andreopoulos B."/>
            <person name="Barry K.W."/>
            <person name="Bonito G."/>
            <person name="Buee M."/>
            <person name="Carver A."/>
            <person name="Chen C."/>
            <person name="Cichocki N."/>
            <person name="Clum A."/>
            <person name="Culley D."/>
            <person name="Crous P.W."/>
            <person name="Fauchery L."/>
            <person name="Girlanda M."/>
            <person name="Hayes R."/>
            <person name="Keri Z."/>
            <person name="LaButti K."/>
            <person name="Lipzen A."/>
            <person name="Lombard V."/>
            <person name="Magnuson J."/>
            <person name="Maillard F."/>
            <person name="Morin E."/>
            <person name="Murat C."/>
            <person name="Nolan M."/>
            <person name="Ohm R."/>
            <person name="Pangilinan J."/>
            <person name="Pereira M."/>
            <person name="Perotto S."/>
            <person name="Peter M."/>
            <person name="Riley R."/>
            <person name="Sitrit Y."/>
            <person name="Stielow B."/>
            <person name="Szollosi G."/>
            <person name="Zifcakova L."/>
            <person name="Stursova M."/>
            <person name="Spatafora J.W."/>
            <person name="Tedersoo L."/>
            <person name="Vaario L.-M."/>
            <person name="Yamada A."/>
            <person name="Yan M."/>
            <person name="Wang P."/>
            <person name="Xu J."/>
            <person name="Bruns T."/>
            <person name="Baldrian P."/>
            <person name="Vilgalys R."/>
            <person name="Henrissat B."/>
            <person name="Grigoriev I.V."/>
            <person name="Hibbett D."/>
            <person name="Nagy L.G."/>
            <person name="Martin F.M."/>
        </authorList>
    </citation>
    <scope>NUCLEOTIDE SEQUENCE</scope>
    <source>
        <strain evidence="11">Prilba</strain>
    </source>
</reference>
<dbReference type="InterPro" id="IPR036396">
    <property type="entry name" value="Cyt_P450_sf"/>
</dbReference>
<evidence type="ECO:0000256" key="7">
    <source>
        <dbReference type="ARBA" id="ARBA00023004"/>
    </source>
</evidence>
<evidence type="ECO:0000256" key="2">
    <source>
        <dbReference type="ARBA" id="ARBA00005179"/>
    </source>
</evidence>
<dbReference type="PANTHER" id="PTHR46300">
    <property type="entry name" value="P450, PUTATIVE (EUROFUNG)-RELATED-RELATED"/>
    <property type="match status" value="1"/>
</dbReference>
<dbReference type="PANTHER" id="PTHR46300:SF7">
    <property type="entry name" value="P450, PUTATIVE (EUROFUNG)-RELATED"/>
    <property type="match status" value="1"/>
</dbReference>
<proteinExistence type="inferred from homology"/>
<dbReference type="OrthoDB" id="2789670at2759"/>
<dbReference type="PROSITE" id="PS00086">
    <property type="entry name" value="CYTOCHROME_P450"/>
    <property type="match status" value="1"/>
</dbReference>
<dbReference type="GO" id="GO:0005506">
    <property type="term" value="F:iron ion binding"/>
    <property type="evidence" value="ECO:0007669"/>
    <property type="project" value="InterPro"/>
</dbReference>
<keyword evidence="5 9" id="KW-0479">Metal-binding</keyword>